<dbReference type="GO" id="GO:0000156">
    <property type="term" value="F:phosphorelay response regulator activity"/>
    <property type="evidence" value="ECO:0007669"/>
    <property type="project" value="TreeGrafter"/>
</dbReference>
<evidence type="ECO:0000256" key="2">
    <source>
        <dbReference type="ARBA" id="ARBA00023012"/>
    </source>
</evidence>
<keyword evidence="4 7" id="KW-0238">DNA-binding</keyword>
<dbReference type="OrthoDB" id="9802426at2"/>
<keyword evidence="5" id="KW-0804">Transcription</keyword>
<feature type="domain" description="OmpR/PhoB-type" evidence="9">
    <location>
        <begin position="124"/>
        <end position="218"/>
    </location>
</feature>
<dbReference type="AlphaFoldDB" id="A0A2P1NH46"/>
<keyword evidence="1 6" id="KW-0597">Phosphoprotein</keyword>
<evidence type="ECO:0000313" key="11">
    <source>
        <dbReference type="Proteomes" id="UP000241829"/>
    </source>
</evidence>
<dbReference type="SUPFAM" id="SSF52172">
    <property type="entry name" value="CheY-like"/>
    <property type="match status" value="1"/>
</dbReference>
<evidence type="ECO:0000259" key="9">
    <source>
        <dbReference type="PROSITE" id="PS51755"/>
    </source>
</evidence>
<dbReference type="CDD" id="cd00383">
    <property type="entry name" value="trans_reg_C"/>
    <property type="match status" value="1"/>
</dbReference>
<evidence type="ECO:0000256" key="1">
    <source>
        <dbReference type="ARBA" id="ARBA00022553"/>
    </source>
</evidence>
<dbReference type="PROSITE" id="PS50110">
    <property type="entry name" value="RESPONSE_REGULATORY"/>
    <property type="match status" value="1"/>
</dbReference>
<dbReference type="Gene3D" id="1.10.10.10">
    <property type="entry name" value="Winged helix-like DNA-binding domain superfamily/Winged helix DNA-binding domain"/>
    <property type="match status" value="1"/>
</dbReference>
<name>A0A2P1NH46_9BURK</name>
<dbReference type="InterPro" id="IPR001867">
    <property type="entry name" value="OmpR/PhoB-type_DNA-bd"/>
</dbReference>
<evidence type="ECO:0000256" key="7">
    <source>
        <dbReference type="PROSITE-ProRule" id="PRU01091"/>
    </source>
</evidence>
<dbReference type="GO" id="GO:0032993">
    <property type="term" value="C:protein-DNA complex"/>
    <property type="evidence" value="ECO:0007669"/>
    <property type="project" value="TreeGrafter"/>
</dbReference>
<dbReference type="PROSITE" id="PS51755">
    <property type="entry name" value="OMPR_PHOB"/>
    <property type="match status" value="1"/>
</dbReference>
<evidence type="ECO:0000313" key="10">
    <source>
        <dbReference type="EMBL" id="AVP56368.1"/>
    </source>
</evidence>
<dbReference type="PANTHER" id="PTHR48111">
    <property type="entry name" value="REGULATOR OF RPOS"/>
    <property type="match status" value="1"/>
</dbReference>
<dbReference type="InterPro" id="IPR039420">
    <property type="entry name" value="WalR-like"/>
</dbReference>
<dbReference type="Gene3D" id="6.10.250.690">
    <property type="match status" value="1"/>
</dbReference>
<dbReference type="InterPro" id="IPR036388">
    <property type="entry name" value="WH-like_DNA-bd_sf"/>
</dbReference>
<dbReference type="InterPro" id="IPR011006">
    <property type="entry name" value="CheY-like_superfamily"/>
</dbReference>
<sequence>MRILIVEDEPLLRAQLVQAVTAAGHVAQEAADGLQAHFLGEVEDFDAVVLDLGLPQLDGLSVLRRWRAAGRAMPVLILTARSSWQEKVAGIDAGADDYLAKPFHTEELLARLRALLRRASSHASAQWQCGPIWLDTRQARTLVDGQPLQLTSHEFMLLAQLMQRKGEVLTRTGLSEHLYPGGSERDSNTIEVFIARLRRKLPAGCIETVRGLGYRLAEPAGTGA</sequence>
<evidence type="ECO:0000256" key="5">
    <source>
        <dbReference type="ARBA" id="ARBA00023163"/>
    </source>
</evidence>
<dbReference type="RefSeq" id="WP_106844929.1">
    <property type="nucleotide sequence ID" value="NZ_CP027792.1"/>
</dbReference>
<dbReference type="SMART" id="SM00862">
    <property type="entry name" value="Trans_reg_C"/>
    <property type="match status" value="1"/>
</dbReference>
<dbReference type="SMART" id="SM00448">
    <property type="entry name" value="REC"/>
    <property type="match status" value="1"/>
</dbReference>
<dbReference type="KEGG" id="melm:C7H73_00910"/>
<feature type="DNA-binding region" description="OmpR/PhoB-type" evidence="7">
    <location>
        <begin position="124"/>
        <end position="218"/>
    </location>
</feature>
<dbReference type="GO" id="GO:0000976">
    <property type="term" value="F:transcription cis-regulatory region binding"/>
    <property type="evidence" value="ECO:0007669"/>
    <property type="project" value="TreeGrafter"/>
</dbReference>
<feature type="domain" description="Response regulatory" evidence="8">
    <location>
        <begin position="2"/>
        <end position="116"/>
    </location>
</feature>
<gene>
    <name evidence="10" type="ORF">C7H73_00910</name>
</gene>
<proteinExistence type="predicted"/>
<dbReference type="Gene3D" id="3.40.50.2300">
    <property type="match status" value="1"/>
</dbReference>
<evidence type="ECO:0000256" key="3">
    <source>
        <dbReference type="ARBA" id="ARBA00023015"/>
    </source>
</evidence>
<dbReference type="Proteomes" id="UP000241829">
    <property type="component" value="Chromosome"/>
</dbReference>
<protein>
    <submittedName>
        <fullName evidence="10">DNA-binding response regulator</fullName>
    </submittedName>
</protein>
<accession>A0A2P1NH46</accession>
<dbReference type="GO" id="GO:0005829">
    <property type="term" value="C:cytosol"/>
    <property type="evidence" value="ECO:0007669"/>
    <property type="project" value="TreeGrafter"/>
</dbReference>
<keyword evidence="3" id="KW-0805">Transcription regulation</keyword>
<keyword evidence="11" id="KW-1185">Reference proteome</keyword>
<dbReference type="Pfam" id="PF00072">
    <property type="entry name" value="Response_reg"/>
    <property type="match status" value="1"/>
</dbReference>
<dbReference type="GO" id="GO:0006355">
    <property type="term" value="P:regulation of DNA-templated transcription"/>
    <property type="evidence" value="ECO:0007669"/>
    <property type="project" value="InterPro"/>
</dbReference>
<evidence type="ECO:0000259" key="8">
    <source>
        <dbReference type="PROSITE" id="PS50110"/>
    </source>
</evidence>
<dbReference type="EMBL" id="CP027792">
    <property type="protein sequence ID" value="AVP56368.1"/>
    <property type="molecule type" value="Genomic_DNA"/>
</dbReference>
<evidence type="ECO:0000256" key="6">
    <source>
        <dbReference type="PROSITE-ProRule" id="PRU00169"/>
    </source>
</evidence>
<feature type="modified residue" description="4-aspartylphosphate" evidence="6">
    <location>
        <position position="51"/>
    </location>
</feature>
<dbReference type="InterPro" id="IPR001789">
    <property type="entry name" value="Sig_transdc_resp-reg_receiver"/>
</dbReference>
<dbReference type="Pfam" id="PF00486">
    <property type="entry name" value="Trans_reg_C"/>
    <property type="match status" value="1"/>
</dbReference>
<dbReference type="PANTHER" id="PTHR48111:SF37">
    <property type="entry name" value="RESPONSE REGULATOR PROTEIN CARR"/>
    <property type="match status" value="1"/>
</dbReference>
<evidence type="ECO:0000256" key="4">
    <source>
        <dbReference type="ARBA" id="ARBA00023125"/>
    </source>
</evidence>
<keyword evidence="2" id="KW-0902">Two-component regulatory system</keyword>
<dbReference type="FunFam" id="3.40.50.2300:FF:000002">
    <property type="entry name" value="DNA-binding response regulator PhoP"/>
    <property type="match status" value="1"/>
</dbReference>
<reference evidence="11" key="1">
    <citation type="submission" date="2018-03" db="EMBL/GenBank/DDBJ databases">
        <title>Genome sequencing of Melaminivora sp. strain SC2-7.</title>
        <authorList>
            <person name="Kim S.-J."/>
            <person name="Heo J."/>
            <person name="Ahn J.-H."/>
            <person name="Kwon S.-W."/>
        </authorList>
    </citation>
    <scope>NUCLEOTIDE SEQUENCE [LARGE SCALE GENOMIC DNA]</scope>
    <source>
        <strain evidence="11">SC2-7</strain>
    </source>
</reference>
<organism evidence="10 11">
    <name type="scientific">Pulveribacter suum</name>
    <dbReference type="NCBI Taxonomy" id="2116657"/>
    <lineage>
        <taxon>Bacteria</taxon>
        <taxon>Pseudomonadati</taxon>
        <taxon>Pseudomonadota</taxon>
        <taxon>Betaproteobacteria</taxon>
        <taxon>Burkholderiales</taxon>
        <taxon>Comamonadaceae</taxon>
        <taxon>Pulveribacter</taxon>
    </lineage>
</organism>